<evidence type="ECO:0000313" key="2">
    <source>
        <dbReference type="Proteomes" id="UP000184498"/>
    </source>
</evidence>
<name>A0A1M6TJQ9_9FLAO</name>
<dbReference type="AlphaFoldDB" id="A0A1M6TJQ9"/>
<reference evidence="2" key="1">
    <citation type="submission" date="2016-11" db="EMBL/GenBank/DDBJ databases">
        <authorList>
            <person name="Varghese N."/>
            <person name="Submissions S."/>
        </authorList>
    </citation>
    <scope>NUCLEOTIDE SEQUENCE [LARGE SCALE GENOMIC DNA]</scope>
    <source>
        <strain evidence="2">DSM 18016</strain>
    </source>
</reference>
<keyword evidence="2" id="KW-1185">Reference proteome</keyword>
<proteinExistence type="predicted"/>
<evidence type="ECO:0000313" key="1">
    <source>
        <dbReference type="EMBL" id="SHK57302.1"/>
    </source>
</evidence>
<accession>A0A1M6TJQ9</accession>
<organism evidence="1 2">
    <name type="scientific">Epilithonimonas mollis</name>
    <dbReference type="NCBI Taxonomy" id="216903"/>
    <lineage>
        <taxon>Bacteria</taxon>
        <taxon>Pseudomonadati</taxon>
        <taxon>Bacteroidota</taxon>
        <taxon>Flavobacteriia</taxon>
        <taxon>Flavobacteriales</taxon>
        <taxon>Weeksellaceae</taxon>
        <taxon>Chryseobacterium group</taxon>
        <taxon>Epilithonimonas</taxon>
    </lineage>
</organism>
<dbReference type="Proteomes" id="UP000184498">
    <property type="component" value="Unassembled WGS sequence"/>
</dbReference>
<dbReference type="RefSeq" id="WP_175546208.1">
    <property type="nucleotide sequence ID" value="NZ_FRAM01000003.1"/>
</dbReference>
<dbReference type="EMBL" id="FRAM01000003">
    <property type="protein sequence ID" value="SHK57302.1"/>
    <property type="molecule type" value="Genomic_DNA"/>
</dbReference>
<protein>
    <submittedName>
        <fullName evidence="1">Uncharacterized protein</fullName>
    </submittedName>
</protein>
<gene>
    <name evidence="1" type="ORF">SAMN05444371_2930</name>
</gene>
<sequence length="53" mass="6216">MGTKSLTNSYLKTLEQQVYDFHFLMLKEENFITAEGLKSKLFETVKKHGYQLS</sequence>